<dbReference type="Proteomes" id="UP000623467">
    <property type="component" value="Unassembled WGS sequence"/>
</dbReference>
<dbReference type="SUPFAM" id="SSF55729">
    <property type="entry name" value="Acyl-CoA N-acyltransferases (Nat)"/>
    <property type="match status" value="1"/>
</dbReference>
<gene>
    <name evidence="3" type="ORF">MSAN_02156400</name>
</gene>
<dbReference type="AlphaFoldDB" id="A0A8H6XDN3"/>
<protein>
    <recommendedName>
        <fullName evidence="5">N-acetyltransferase domain-containing protein</fullName>
    </recommendedName>
</protein>
<evidence type="ECO:0000313" key="4">
    <source>
        <dbReference type="Proteomes" id="UP000623467"/>
    </source>
</evidence>
<accession>A0A8H6XDN3</accession>
<keyword evidence="2" id="KW-1133">Transmembrane helix</keyword>
<keyword evidence="1" id="KW-0808">Transferase</keyword>
<dbReference type="Gene3D" id="3.40.630.30">
    <property type="match status" value="1"/>
</dbReference>
<dbReference type="PANTHER" id="PTHR13947">
    <property type="entry name" value="GNAT FAMILY N-ACETYLTRANSFERASE"/>
    <property type="match status" value="1"/>
</dbReference>
<dbReference type="OrthoDB" id="2564232at2759"/>
<feature type="transmembrane region" description="Helical" evidence="2">
    <location>
        <begin position="75"/>
        <end position="92"/>
    </location>
</feature>
<sequence>MASAIIRPVTDSDEKLVRFMVAKANMESLAAANSRAAYFNPIYVAVWLGLSAAFLEYMKWYPKPQFGWLGYLQPIPAFATTFVPLMFLVDWLNRPYFENRTQDALRSRDMRDNIKDYYSRSPASGFWILELGEKFVGLIALDASIEDSAKNRKGKTTTSETATIRHFYVQEPYPASGVQDDLLSHAVNHCFNATPAVVQRIKSADSPLIPYTRKALKEAGFVLEENTETVGVLRWKLGLRSLQRDAWEKAKA</sequence>
<evidence type="ECO:0008006" key="5">
    <source>
        <dbReference type="Google" id="ProtNLM"/>
    </source>
</evidence>
<comment type="caution">
    <text evidence="3">The sequence shown here is derived from an EMBL/GenBank/DDBJ whole genome shotgun (WGS) entry which is preliminary data.</text>
</comment>
<dbReference type="InterPro" id="IPR050769">
    <property type="entry name" value="NAT_camello-type"/>
</dbReference>
<evidence type="ECO:0000256" key="2">
    <source>
        <dbReference type="SAM" id="Phobius"/>
    </source>
</evidence>
<proteinExistence type="predicted"/>
<keyword evidence="2" id="KW-0472">Membrane</keyword>
<dbReference type="EMBL" id="JACAZH010000031">
    <property type="protein sequence ID" value="KAF7339423.1"/>
    <property type="molecule type" value="Genomic_DNA"/>
</dbReference>
<keyword evidence="2" id="KW-0812">Transmembrane</keyword>
<dbReference type="PANTHER" id="PTHR13947:SF37">
    <property type="entry name" value="LD18367P"/>
    <property type="match status" value="1"/>
</dbReference>
<evidence type="ECO:0000313" key="3">
    <source>
        <dbReference type="EMBL" id="KAF7339423.1"/>
    </source>
</evidence>
<name>A0A8H6XDN3_9AGAR</name>
<evidence type="ECO:0000256" key="1">
    <source>
        <dbReference type="ARBA" id="ARBA00022679"/>
    </source>
</evidence>
<keyword evidence="4" id="KW-1185">Reference proteome</keyword>
<feature type="transmembrane region" description="Helical" evidence="2">
    <location>
        <begin position="36"/>
        <end position="55"/>
    </location>
</feature>
<reference evidence="3" key="1">
    <citation type="submission" date="2020-05" db="EMBL/GenBank/DDBJ databases">
        <title>Mycena genomes resolve the evolution of fungal bioluminescence.</title>
        <authorList>
            <person name="Tsai I.J."/>
        </authorList>
    </citation>
    <scope>NUCLEOTIDE SEQUENCE</scope>
    <source>
        <strain evidence="3">160909Yilan</strain>
    </source>
</reference>
<dbReference type="InterPro" id="IPR016181">
    <property type="entry name" value="Acyl_CoA_acyltransferase"/>
</dbReference>
<dbReference type="GO" id="GO:0008080">
    <property type="term" value="F:N-acetyltransferase activity"/>
    <property type="evidence" value="ECO:0007669"/>
    <property type="project" value="InterPro"/>
</dbReference>
<organism evidence="3 4">
    <name type="scientific">Mycena sanguinolenta</name>
    <dbReference type="NCBI Taxonomy" id="230812"/>
    <lineage>
        <taxon>Eukaryota</taxon>
        <taxon>Fungi</taxon>
        <taxon>Dikarya</taxon>
        <taxon>Basidiomycota</taxon>
        <taxon>Agaricomycotina</taxon>
        <taxon>Agaricomycetes</taxon>
        <taxon>Agaricomycetidae</taxon>
        <taxon>Agaricales</taxon>
        <taxon>Marasmiineae</taxon>
        <taxon>Mycenaceae</taxon>
        <taxon>Mycena</taxon>
    </lineage>
</organism>